<dbReference type="SUPFAM" id="SSF50249">
    <property type="entry name" value="Nucleic acid-binding proteins"/>
    <property type="match status" value="1"/>
</dbReference>
<dbReference type="Pfam" id="PF00436">
    <property type="entry name" value="SSB"/>
    <property type="match status" value="1"/>
</dbReference>
<dbReference type="InterPro" id="IPR012340">
    <property type="entry name" value="NA-bd_OB-fold"/>
</dbReference>
<dbReference type="NCBIfam" id="NF005851">
    <property type="entry name" value="PRK07772.1"/>
    <property type="match status" value="1"/>
</dbReference>
<comment type="caution">
    <text evidence="5">The sequence shown here is derived from an EMBL/GenBank/DDBJ whole genome shotgun (WGS) entry which is preliminary data.</text>
</comment>
<accession>A0ABP4X3D2</accession>
<organism evidence="5 6">
    <name type="scientific">Luedemannella helvata</name>
    <dbReference type="NCBI Taxonomy" id="349315"/>
    <lineage>
        <taxon>Bacteria</taxon>
        <taxon>Bacillati</taxon>
        <taxon>Actinomycetota</taxon>
        <taxon>Actinomycetes</taxon>
        <taxon>Micromonosporales</taxon>
        <taxon>Micromonosporaceae</taxon>
        <taxon>Luedemannella</taxon>
    </lineage>
</organism>
<dbReference type="InterPro" id="IPR000424">
    <property type="entry name" value="Primosome_PriB/ssb"/>
</dbReference>
<evidence type="ECO:0000313" key="5">
    <source>
        <dbReference type="EMBL" id="GAA1769337.1"/>
    </source>
</evidence>
<dbReference type="RefSeq" id="WP_344085709.1">
    <property type="nucleotide sequence ID" value="NZ_BAAALS010000026.1"/>
</dbReference>
<dbReference type="EMBL" id="BAAALS010000026">
    <property type="protein sequence ID" value="GAA1769337.1"/>
    <property type="molecule type" value="Genomic_DNA"/>
</dbReference>
<proteinExistence type="inferred from homology"/>
<keyword evidence="1 2" id="KW-0238">DNA-binding</keyword>
<dbReference type="GO" id="GO:0003677">
    <property type="term" value="F:DNA binding"/>
    <property type="evidence" value="ECO:0007669"/>
    <property type="project" value="UniProtKB-KW"/>
</dbReference>
<reference evidence="6" key="1">
    <citation type="journal article" date="2019" name="Int. J. Syst. Evol. Microbiol.">
        <title>The Global Catalogue of Microorganisms (GCM) 10K type strain sequencing project: providing services to taxonomists for standard genome sequencing and annotation.</title>
        <authorList>
            <consortium name="The Broad Institute Genomics Platform"/>
            <consortium name="The Broad Institute Genome Sequencing Center for Infectious Disease"/>
            <person name="Wu L."/>
            <person name="Ma J."/>
        </authorList>
    </citation>
    <scope>NUCLEOTIDE SEQUENCE [LARGE SCALE GENOMIC DNA]</scope>
    <source>
        <strain evidence="6">JCM 13249</strain>
    </source>
</reference>
<evidence type="ECO:0000256" key="4">
    <source>
        <dbReference type="SAM" id="MobiDB-lite"/>
    </source>
</evidence>
<dbReference type="PANTHER" id="PTHR10302">
    <property type="entry name" value="SINGLE-STRANDED DNA-BINDING PROTEIN"/>
    <property type="match status" value="1"/>
</dbReference>
<dbReference type="Proteomes" id="UP001500655">
    <property type="component" value="Unassembled WGS sequence"/>
</dbReference>
<gene>
    <name evidence="5" type="ORF">GCM10009681_45930</name>
</gene>
<comment type="caution">
    <text evidence="2">Lacks conserved residue(s) required for the propagation of feature annotation.</text>
</comment>
<protein>
    <recommendedName>
        <fullName evidence="2 3">Single-stranded DNA-binding protein</fullName>
        <shortName evidence="2">SSB</shortName>
    </recommendedName>
</protein>
<keyword evidence="6" id="KW-1185">Reference proteome</keyword>
<dbReference type="PANTHER" id="PTHR10302:SF27">
    <property type="entry name" value="SINGLE-STRANDED DNA-BINDING PROTEIN"/>
    <property type="match status" value="1"/>
</dbReference>
<dbReference type="InterPro" id="IPR011344">
    <property type="entry name" value="ssDNA-bd"/>
</dbReference>
<comment type="subunit">
    <text evidence="2">Homotetramer.</text>
</comment>
<name>A0ABP4X3D2_9ACTN</name>
<dbReference type="Gene3D" id="2.40.50.140">
    <property type="entry name" value="Nucleic acid-binding proteins"/>
    <property type="match status" value="1"/>
</dbReference>
<dbReference type="HAMAP" id="MF_00984">
    <property type="entry name" value="SSB"/>
    <property type="match status" value="1"/>
</dbReference>
<evidence type="ECO:0000313" key="6">
    <source>
        <dbReference type="Proteomes" id="UP001500655"/>
    </source>
</evidence>
<dbReference type="CDD" id="cd04496">
    <property type="entry name" value="SSB_OBF"/>
    <property type="match status" value="1"/>
</dbReference>
<dbReference type="NCBIfam" id="TIGR00621">
    <property type="entry name" value="ssb"/>
    <property type="match status" value="1"/>
</dbReference>
<evidence type="ECO:0000256" key="2">
    <source>
        <dbReference type="HAMAP-Rule" id="MF_00984"/>
    </source>
</evidence>
<sequence>MANETTLTVVGNLTAAPDLRYTPAGVAMVKFTVASTPRVFDRQANEYRDGDPLFIACTAWREMAEHIAESLTKGTRVVVVGRLRLSRWETEDGEKRSAYGLDVDEVGPSLRFATAKLTRATRTRGDGFVPDHVPDETWESATPARTAA</sequence>
<feature type="region of interest" description="Disordered" evidence="4">
    <location>
        <begin position="123"/>
        <end position="148"/>
    </location>
</feature>
<dbReference type="PROSITE" id="PS50935">
    <property type="entry name" value="SSB"/>
    <property type="match status" value="1"/>
</dbReference>
<evidence type="ECO:0000256" key="3">
    <source>
        <dbReference type="RuleBase" id="RU000524"/>
    </source>
</evidence>
<evidence type="ECO:0000256" key="1">
    <source>
        <dbReference type="ARBA" id="ARBA00023125"/>
    </source>
</evidence>